<dbReference type="AlphaFoldDB" id="X0Z653"/>
<organism evidence="1">
    <name type="scientific">marine sediment metagenome</name>
    <dbReference type="NCBI Taxonomy" id="412755"/>
    <lineage>
        <taxon>unclassified sequences</taxon>
        <taxon>metagenomes</taxon>
        <taxon>ecological metagenomes</taxon>
    </lineage>
</organism>
<gene>
    <name evidence="1" type="ORF">S01H4_16626</name>
</gene>
<comment type="caution">
    <text evidence="1">The sequence shown here is derived from an EMBL/GenBank/DDBJ whole genome shotgun (WGS) entry which is preliminary data.</text>
</comment>
<feature type="non-terminal residue" evidence="1">
    <location>
        <position position="1"/>
    </location>
</feature>
<dbReference type="EMBL" id="BART01007295">
    <property type="protein sequence ID" value="GAG55868.1"/>
    <property type="molecule type" value="Genomic_DNA"/>
</dbReference>
<reference evidence="1" key="1">
    <citation type="journal article" date="2014" name="Front. Microbiol.">
        <title>High frequency of phylogenetically diverse reductive dehalogenase-homologous genes in deep subseafloor sedimentary metagenomes.</title>
        <authorList>
            <person name="Kawai M."/>
            <person name="Futagami T."/>
            <person name="Toyoda A."/>
            <person name="Takaki Y."/>
            <person name="Nishi S."/>
            <person name="Hori S."/>
            <person name="Arai W."/>
            <person name="Tsubouchi T."/>
            <person name="Morono Y."/>
            <person name="Uchiyama I."/>
            <person name="Ito T."/>
            <person name="Fujiyama A."/>
            <person name="Inagaki F."/>
            <person name="Takami H."/>
        </authorList>
    </citation>
    <scope>NUCLEOTIDE SEQUENCE</scope>
    <source>
        <strain evidence="1">Expedition CK06-06</strain>
    </source>
</reference>
<name>X0Z653_9ZZZZ</name>
<protein>
    <submittedName>
        <fullName evidence="1">Uncharacterized protein</fullName>
    </submittedName>
</protein>
<accession>X0Z653</accession>
<proteinExistence type="predicted"/>
<evidence type="ECO:0000313" key="1">
    <source>
        <dbReference type="EMBL" id="GAG55868.1"/>
    </source>
</evidence>
<sequence length="118" mass="14075">LAHKYGIRHLSNFILFNYNDTPEDFYARLRINIELNEKLGLSIFSFPMKFVPLNATNRKYVCNPHWTKQQLRGIQCILHATHGVVGPRRPFFEKAFGKDAEEFKYIIEQSEEHIFHHW</sequence>